<evidence type="ECO:0000313" key="2">
    <source>
        <dbReference type="Proteomes" id="UP000032900"/>
    </source>
</evidence>
<protein>
    <submittedName>
        <fullName evidence="1">Uncharacterized protein</fullName>
    </submittedName>
</protein>
<dbReference type="OrthoDB" id="49490at2"/>
<dbReference type="AlphaFoldDB" id="A0A0E9LT53"/>
<dbReference type="InterPro" id="IPR008928">
    <property type="entry name" value="6-hairpin_glycosidase_sf"/>
</dbReference>
<name>A0A0E9LT53_9BACT</name>
<reference evidence="1 2" key="1">
    <citation type="journal article" date="2015" name="Microbes Environ.">
        <title>Distribution and evolution of nitrogen fixation genes in the phylum bacteroidetes.</title>
        <authorList>
            <person name="Inoue J."/>
            <person name="Oshima K."/>
            <person name="Suda W."/>
            <person name="Sakamoto M."/>
            <person name="Iino T."/>
            <person name="Noda S."/>
            <person name="Hongoh Y."/>
            <person name="Hattori M."/>
            <person name="Ohkuma M."/>
        </authorList>
    </citation>
    <scope>NUCLEOTIDE SEQUENCE [LARGE SCALE GENOMIC DNA]</scope>
    <source>
        <strain evidence="1">JCM 15548</strain>
    </source>
</reference>
<dbReference type="EMBL" id="BAZW01000002">
    <property type="protein sequence ID" value="GAO28414.1"/>
    <property type="molecule type" value="Genomic_DNA"/>
</dbReference>
<sequence>MAKGLKDEGYHTLSTTNWLPYSWSVNNVAFAEVAHTALAYWQSGRNDKASKLFKSIVLDGMYLGSSPGNIGQISFYDAARGECYRDFGDPVGMYARALIEGLYGIQPDLLNRQLLIQPGFPTDWDHAALTTSYLDFKFERQGLRDRYQIESKMEAADTVRLNLRALGTSVKTVKVNGRDHHWKWHAAIGGPRLMVEVNGREKILLEIEWEQAVGDELEVKALQHAAGDRLEVELPARILEIKDTQGALEDYTISGKRLRGVVRGKAGDKTLFVKVQADEAVWWQPLHLAVSPSFALEYDKEADALQLRLKNQTDVDQTLEVSVNPGPGAWCQKLKLSPDEWSTVLEVPVDQLFLGTNRVELRIGREVIYSEDLSLWNLKVPQRPYEMVPMGDRMNASVSAIFDEVYLSPRSPFTTLQIPVQGIGEWCHPKLTAEIDDSGLRAAVRNGVFTTPFGLPFYSNGEPEAPNVLFVSLWDNYPDRAEVPLNGKAAHAYLLMAGSTNHMQSHLVNARVKVRYADGSETVLDLVNPDNWVPIEQDLFIDDYAFQTVHARPYRVALKTGEVSRDMEQLMGIDPAEVYGRSIDGGAGIILDLALNPDKELKALELEAVANEVVIGLMAVTLVR</sequence>
<dbReference type="GO" id="GO:0005975">
    <property type="term" value="P:carbohydrate metabolic process"/>
    <property type="evidence" value="ECO:0007669"/>
    <property type="project" value="InterPro"/>
</dbReference>
<dbReference type="Proteomes" id="UP000032900">
    <property type="component" value="Unassembled WGS sequence"/>
</dbReference>
<dbReference type="SUPFAM" id="SSF48208">
    <property type="entry name" value="Six-hairpin glycosidases"/>
    <property type="match status" value="1"/>
</dbReference>
<comment type="caution">
    <text evidence="1">The sequence shown here is derived from an EMBL/GenBank/DDBJ whole genome shotgun (WGS) entry which is preliminary data.</text>
</comment>
<keyword evidence="2" id="KW-1185">Reference proteome</keyword>
<accession>A0A0E9LT53</accession>
<dbReference type="STRING" id="1236989.JCM15548_1503"/>
<evidence type="ECO:0000313" key="1">
    <source>
        <dbReference type="EMBL" id="GAO28414.1"/>
    </source>
</evidence>
<gene>
    <name evidence="1" type="ORF">JCM15548_1503</name>
</gene>
<proteinExistence type="predicted"/>
<organism evidence="1 2">
    <name type="scientific">Geofilum rubicundum JCM 15548</name>
    <dbReference type="NCBI Taxonomy" id="1236989"/>
    <lineage>
        <taxon>Bacteria</taxon>
        <taxon>Pseudomonadati</taxon>
        <taxon>Bacteroidota</taxon>
        <taxon>Bacteroidia</taxon>
        <taxon>Marinilabiliales</taxon>
        <taxon>Marinilabiliaceae</taxon>
        <taxon>Geofilum</taxon>
    </lineage>
</organism>
<dbReference type="RefSeq" id="WP_062122226.1">
    <property type="nucleotide sequence ID" value="NZ_BAZW01000002.1"/>
</dbReference>